<accession>A0AAW4L5V0</accession>
<protein>
    <submittedName>
        <fullName evidence="1">Uncharacterized protein</fullName>
    </submittedName>
</protein>
<dbReference type="EMBL" id="JAHCVJ010000009">
    <property type="protein sequence ID" value="MBT0666164.1"/>
    <property type="molecule type" value="Genomic_DNA"/>
</dbReference>
<sequence>MSKSQIIFKYLFAEDYNPVYVNGAHGGVSPRGEIVTHFYLERSGVPASITHEVDGGAIGSEIAQVPADFGQTLYRAVEAGIVMNYDSARSFHQWLGERLKELEALHEAREEAKLRSGGAAAN</sequence>
<name>A0AAW4L5V0_9BACT</name>
<evidence type="ECO:0000313" key="1">
    <source>
        <dbReference type="EMBL" id="MBT0666164.1"/>
    </source>
</evidence>
<gene>
    <name evidence="1" type="ORF">KI809_17775</name>
</gene>
<dbReference type="AlphaFoldDB" id="A0AAW4L5V0"/>
<comment type="caution">
    <text evidence="1">The sequence shown here is derived from an EMBL/GenBank/DDBJ whole genome shotgun (WGS) entry which is preliminary data.</text>
</comment>
<organism evidence="1 2">
    <name type="scientific">Geoanaerobacter pelophilus</name>
    <dbReference type="NCBI Taxonomy" id="60036"/>
    <lineage>
        <taxon>Bacteria</taxon>
        <taxon>Pseudomonadati</taxon>
        <taxon>Thermodesulfobacteriota</taxon>
        <taxon>Desulfuromonadia</taxon>
        <taxon>Geobacterales</taxon>
        <taxon>Geobacteraceae</taxon>
        <taxon>Geoanaerobacter</taxon>
    </lineage>
</organism>
<proteinExistence type="predicted"/>
<keyword evidence="2" id="KW-1185">Reference proteome</keyword>
<reference evidence="1 2" key="1">
    <citation type="submission" date="2021-05" db="EMBL/GenBank/DDBJ databases">
        <title>The draft genome of Geobacter pelophilus DSM 12255.</title>
        <authorList>
            <person name="Xu Z."/>
            <person name="Masuda Y."/>
            <person name="Itoh H."/>
            <person name="Senoo K."/>
        </authorList>
    </citation>
    <scope>NUCLEOTIDE SEQUENCE [LARGE SCALE GENOMIC DNA]</scope>
    <source>
        <strain evidence="1 2">DSM 12255</strain>
    </source>
</reference>
<dbReference type="RefSeq" id="WP_214172936.1">
    <property type="nucleotide sequence ID" value="NZ_JAHCVJ010000009.1"/>
</dbReference>
<evidence type="ECO:0000313" key="2">
    <source>
        <dbReference type="Proteomes" id="UP000811899"/>
    </source>
</evidence>
<dbReference type="Proteomes" id="UP000811899">
    <property type="component" value="Unassembled WGS sequence"/>
</dbReference>